<gene>
    <name evidence="11" type="primary">sasA_28</name>
    <name evidence="11" type="ORF">PAECIP111893_05050</name>
</gene>
<dbReference type="Gene3D" id="1.10.287.130">
    <property type="match status" value="1"/>
</dbReference>
<feature type="transmembrane region" description="Helical" evidence="9">
    <location>
        <begin position="240"/>
        <end position="260"/>
    </location>
</feature>
<dbReference type="SUPFAM" id="SSF47384">
    <property type="entry name" value="Homodimeric domain of signal transducing histidine kinase"/>
    <property type="match status" value="1"/>
</dbReference>
<feature type="transmembrane region" description="Helical" evidence="9">
    <location>
        <begin position="272"/>
        <end position="297"/>
    </location>
</feature>
<feature type="transmembrane region" description="Helical" evidence="9">
    <location>
        <begin position="366"/>
        <end position="386"/>
    </location>
</feature>
<keyword evidence="9" id="KW-1133">Transmembrane helix</keyword>
<dbReference type="EC" id="2.7.13.3" evidence="2"/>
<keyword evidence="5" id="KW-0547">Nucleotide-binding</keyword>
<keyword evidence="7" id="KW-0067">ATP-binding</keyword>
<dbReference type="InterPro" id="IPR005467">
    <property type="entry name" value="His_kinase_dom"/>
</dbReference>
<dbReference type="CDD" id="cd00082">
    <property type="entry name" value="HisKA"/>
    <property type="match status" value="1"/>
</dbReference>
<evidence type="ECO:0000313" key="12">
    <source>
        <dbReference type="Proteomes" id="UP000838686"/>
    </source>
</evidence>
<sequence>MKALSKWVISMIIAVAALIPIVSVHASSESVFSGLIENWQMKYAAEEAAASLISPDEVDAQGGWIHAGMNVSSTMRPQGITTMWIKLELPSIGEQRALYLEELYAQKIEVYMDGNRMFQSERVHGVDLNRILLPLKESDSGRTLLIQLESTTESLGISSGALIGDYHELANAHVKKDLFDIILGSALIFSAVVMIVASLFLEKCQLKSWIPLCLVILSIGGIMTFYSPFLYTFYGDYGELFQFMLDIFMIILLPAFMYFFENVFGKGIFGIVRMFRIVLLVYSGISLICSILNVVLGNEFFDIYRFFSVSATGFVMTAQLIIIMLSTGMYIMQRKRDYILLSCGFGIFASIAAGELIWYYTTSEAYKLYLWKWGLIAFLLTLILLLGRRYACHNALVVQYSKELELYNQELQLSEKREIISQLAASVAHEVRNPLQVTRGFLQLLEEKNTDDLKRANYLDMAIKELDRASTIITNFLTYAKPQLEDTKVLNLSEELKHVENVIVPLANLHGGVINIDIPDHLHVYGNSSKLKQAFINLIKNSIEALMRGGNIRLWAYGHKGDVIIHIADDGEGMEADVLARIGQPYFTSKPKGTGLGLMVTYRIIEALQGSIVFKSEKGIGTEAIIRLPATAIEENGE</sequence>
<evidence type="ECO:0000256" key="9">
    <source>
        <dbReference type="SAM" id="Phobius"/>
    </source>
</evidence>
<dbReference type="InterPro" id="IPR004358">
    <property type="entry name" value="Sig_transdc_His_kin-like_C"/>
</dbReference>
<keyword evidence="9" id="KW-0812">Transmembrane</keyword>
<feature type="domain" description="Histidine kinase" evidence="10">
    <location>
        <begin position="426"/>
        <end position="632"/>
    </location>
</feature>
<feature type="transmembrane region" description="Helical" evidence="9">
    <location>
        <begin position="213"/>
        <end position="234"/>
    </location>
</feature>
<keyword evidence="12" id="KW-1185">Reference proteome</keyword>
<evidence type="ECO:0000256" key="1">
    <source>
        <dbReference type="ARBA" id="ARBA00000085"/>
    </source>
</evidence>
<dbReference type="SMART" id="SM00387">
    <property type="entry name" value="HATPase_c"/>
    <property type="match status" value="1"/>
</dbReference>
<keyword evidence="8" id="KW-0902">Two-component regulatory system</keyword>
<dbReference type="SUPFAM" id="SSF55874">
    <property type="entry name" value="ATPase domain of HSP90 chaperone/DNA topoisomerase II/histidine kinase"/>
    <property type="match status" value="1"/>
</dbReference>
<keyword evidence="9" id="KW-0472">Membrane</keyword>
<dbReference type="Gene3D" id="3.30.565.10">
    <property type="entry name" value="Histidine kinase-like ATPase, C-terminal domain"/>
    <property type="match status" value="1"/>
</dbReference>
<evidence type="ECO:0000256" key="2">
    <source>
        <dbReference type="ARBA" id="ARBA00012438"/>
    </source>
</evidence>
<evidence type="ECO:0000259" key="10">
    <source>
        <dbReference type="PROSITE" id="PS50109"/>
    </source>
</evidence>
<evidence type="ECO:0000313" key="11">
    <source>
        <dbReference type="EMBL" id="CAH1223931.1"/>
    </source>
</evidence>
<feature type="transmembrane region" description="Helical" evidence="9">
    <location>
        <begin position="338"/>
        <end position="360"/>
    </location>
</feature>
<dbReference type="GO" id="GO:0016740">
    <property type="term" value="F:transferase activity"/>
    <property type="evidence" value="ECO:0007669"/>
    <property type="project" value="UniProtKB-KW"/>
</dbReference>
<dbReference type="Pfam" id="PF00512">
    <property type="entry name" value="HisKA"/>
    <property type="match status" value="1"/>
</dbReference>
<evidence type="ECO:0000256" key="5">
    <source>
        <dbReference type="ARBA" id="ARBA00022741"/>
    </source>
</evidence>
<comment type="catalytic activity">
    <reaction evidence="1">
        <text>ATP + protein L-histidine = ADP + protein N-phospho-L-histidine.</text>
        <dbReference type="EC" id="2.7.13.3"/>
    </reaction>
</comment>
<feature type="transmembrane region" description="Helical" evidence="9">
    <location>
        <begin position="181"/>
        <end position="201"/>
    </location>
</feature>
<accession>A0ABM9CVG6</accession>
<dbReference type="Pfam" id="PF02518">
    <property type="entry name" value="HATPase_c"/>
    <property type="match status" value="1"/>
</dbReference>
<dbReference type="SMART" id="SM00388">
    <property type="entry name" value="HisKA"/>
    <property type="match status" value="1"/>
</dbReference>
<dbReference type="PANTHER" id="PTHR43065:SF46">
    <property type="entry name" value="C4-DICARBOXYLATE TRANSPORT SENSOR PROTEIN DCTB"/>
    <property type="match status" value="1"/>
</dbReference>
<dbReference type="InterPro" id="IPR003594">
    <property type="entry name" value="HATPase_dom"/>
</dbReference>
<dbReference type="RefSeq" id="WP_236346884.1">
    <property type="nucleotide sequence ID" value="NZ_CAKMMF010000044.1"/>
</dbReference>
<evidence type="ECO:0000256" key="4">
    <source>
        <dbReference type="ARBA" id="ARBA00022679"/>
    </source>
</evidence>
<evidence type="ECO:0000256" key="8">
    <source>
        <dbReference type="ARBA" id="ARBA00023012"/>
    </source>
</evidence>
<name>A0ABM9CVG6_9BACL</name>
<proteinExistence type="predicted"/>
<evidence type="ECO:0000256" key="6">
    <source>
        <dbReference type="ARBA" id="ARBA00022777"/>
    </source>
</evidence>
<keyword evidence="4 11" id="KW-0808">Transferase</keyword>
<dbReference type="InterPro" id="IPR003661">
    <property type="entry name" value="HisK_dim/P_dom"/>
</dbReference>
<dbReference type="PRINTS" id="PR00344">
    <property type="entry name" value="BCTRLSENSOR"/>
</dbReference>
<reference evidence="11" key="1">
    <citation type="submission" date="2022-01" db="EMBL/GenBank/DDBJ databases">
        <authorList>
            <person name="Criscuolo A."/>
        </authorList>
    </citation>
    <scope>NUCLEOTIDE SEQUENCE</scope>
    <source>
        <strain evidence="11">CIP111893</strain>
    </source>
</reference>
<dbReference type="InterPro" id="IPR036890">
    <property type="entry name" value="HATPase_C_sf"/>
</dbReference>
<keyword evidence="6" id="KW-0418">Kinase</keyword>
<dbReference type="PANTHER" id="PTHR43065">
    <property type="entry name" value="SENSOR HISTIDINE KINASE"/>
    <property type="match status" value="1"/>
</dbReference>
<dbReference type="EMBL" id="CAKMMF010000044">
    <property type="protein sequence ID" value="CAH1223931.1"/>
    <property type="molecule type" value="Genomic_DNA"/>
</dbReference>
<evidence type="ECO:0000256" key="3">
    <source>
        <dbReference type="ARBA" id="ARBA00022553"/>
    </source>
</evidence>
<dbReference type="Proteomes" id="UP000838686">
    <property type="component" value="Unassembled WGS sequence"/>
</dbReference>
<evidence type="ECO:0000256" key="7">
    <source>
        <dbReference type="ARBA" id="ARBA00022840"/>
    </source>
</evidence>
<organism evidence="11 12">
    <name type="scientific">Paenibacillus plantiphilus</name>
    <dbReference type="NCBI Taxonomy" id="2905650"/>
    <lineage>
        <taxon>Bacteria</taxon>
        <taxon>Bacillati</taxon>
        <taxon>Bacillota</taxon>
        <taxon>Bacilli</taxon>
        <taxon>Bacillales</taxon>
        <taxon>Paenibacillaceae</taxon>
        <taxon>Paenibacillus</taxon>
    </lineage>
</organism>
<keyword evidence="3" id="KW-0597">Phosphoprotein</keyword>
<dbReference type="InterPro" id="IPR036097">
    <property type="entry name" value="HisK_dim/P_sf"/>
</dbReference>
<dbReference type="PROSITE" id="PS50109">
    <property type="entry name" value="HIS_KIN"/>
    <property type="match status" value="1"/>
</dbReference>
<feature type="transmembrane region" description="Helical" evidence="9">
    <location>
        <begin position="303"/>
        <end position="326"/>
    </location>
</feature>
<comment type="caution">
    <text evidence="11">The sequence shown here is derived from an EMBL/GenBank/DDBJ whole genome shotgun (WGS) entry which is preliminary data.</text>
</comment>
<protein>
    <recommendedName>
        <fullName evidence="2">histidine kinase</fullName>
        <ecNumber evidence="2">2.7.13.3</ecNumber>
    </recommendedName>
</protein>